<evidence type="ECO:0000256" key="3">
    <source>
        <dbReference type="PROSITE-ProRule" id="PRU00339"/>
    </source>
</evidence>
<feature type="repeat" description="TPR" evidence="3">
    <location>
        <begin position="291"/>
        <end position="324"/>
    </location>
</feature>
<dbReference type="InterPro" id="IPR019734">
    <property type="entry name" value="TPR_rpt"/>
</dbReference>
<accession>A0A238UBX4</accession>
<organism evidence="4 5">
    <name type="scientific">Tenacibaculum jejuense</name>
    <dbReference type="NCBI Taxonomy" id="584609"/>
    <lineage>
        <taxon>Bacteria</taxon>
        <taxon>Pseudomonadati</taxon>
        <taxon>Bacteroidota</taxon>
        <taxon>Flavobacteriia</taxon>
        <taxon>Flavobacteriales</taxon>
        <taxon>Flavobacteriaceae</taxon>
        <taxon>Tenacibaculum</taxon>
    </lineage>
</organism>
<dbReference type="SUPFAM" id="SSF48452">
    <property type="entry name" value="TPR-like"/>
    <property type="match status" value="2"/>
</dbReference>
<evidence type="ECO:0000256" key="2">
    <source>
        <dbReference type="ARBA" id="ARBA00022803"/>
    </source>
</evidence>
<dbReference type="Proteomes" id="UP000215214">
    <property type="component" value="Chromosome TJEJU"/>
</dbReference>
<reference evidence="4 5" key="1">
    <citation type="submission" date="2017-07" db="EMBL/GenBank/DDBJ databases">
        <authorList>
            <person name="Sun Z.S."/>
            <person name="Albrecht U."/>
            <person name="Echele G."/>
            <person name="Lee C.C."/>
        </authorList>
    </citation>
    <scope>NUCLEOTIDE SEQUENCE [LARGE SCALE GENOMIC DNA]</scope>
    <source>
        <strain evidence="5">type strain: KCTC 22618</strain>
    </source>
</reference>
<keyword evidence="1" id="KW-0677">Repeat</keyword>
<dbReference type="AlphaFoldDB" id="A0A238UBX4"/>
<evidence type="ECO:0000313" key="4">
    <source>
        <dbReference type="EMBL" id="SNR16671.1"/>
    </source>
</evidence>
<dbReference type="InterPro" id="IPR051685">
    <property type="entry name" value="Ycf3/AcsC/BcsC/TPR_MFPF"/>
</dbReference>
<dbReference type="SMART" id="SM00028">
    <property type="entry name" value="TPR"/>
    <property type="match status" value="3"/>
</dbReference>
<dbReference type="RefSeq" id="WP_095073373.1">
    <property type="nucleotide sequence ID" value="NZ_LT899436.1"/>
</dbReference>
<dbReference type="PROSITE" id="PS50293">
    <property type="entry name" value="TPR_REGION"/>
    <property type="match status" value="1"/>
</dbReference>
<dbReference type="PANTHER" id="PTHR44943:SF4">
    <property type="entry name" value="TPR REPEAT-CONTAINING PROTEIN MJ0798"/>
    <property type="match status" value="1"/>
</dbReference>
<dbReference type="KEGG" id="tje:TJEJU_3005"/>
<proteinExistence type="predicted"/>
<dbReference type="Pfam" id="PF00515">
    <property type="entry name" value="TPR_1"/>
    <property type="match status" value="1"/>
</dbReference>
<dbReference type="EMBL" id="LT899436">
    <property type="protein sequence ID" value="SNR16671.1"/>
    <property type="molecule type" value="Genomic_DNA"/>
</dbReference>
<dbReference type="Gene3D" id="1.25.40.10">
    <property type="entry name" value="Tetratricopeptide repeat domain"/>
    <property type="match status" value="3"/>
</dbReference>
<dbReference type="Pfam" id="PF13432">
    <property type="entry name" value="TPR_16"/>
    <property type="match status" value="1"/>
</dbReference>
<feature type="repeat" description="TPR" evidence="3">
    <location>
        <begin position="257"/>
        <end position="290"/>
    </location>
</feature>
<dbReference type="PANTHER" id="PTHR44943">
    <property type="entry name" value="CELLULOSE SYNTHASE OPERON PROTEIN C"/>
    <property type="match status" value="1"/>
</dbReference>
<sequence>MKRQVLALSLGLMTIASFGQKKELKSMEKALNKNDFNGALTIGNSLKSTIESADDKYKTKYYFLTGQALLGVKKYEEASSSFNQLFDYEKKIGKERYSSDARPMLDKIIKSVSDKAIALYNNDKNFGEASKFFYLTYKLSPTDTAFAYNAAVSATQAKDYETALKYYRELEQVGYTGKEVMYLATEKATGEEKNLGSKSNRDLMVKTGGFIKPVDKTSEGKSAIIKKNIALILKDQGKTEEALAAMSAARKAIPGDLSLLLSEAQLYIELNQMDKFGELMNEAISLDPNNPTLYYNLGVVNTNQGRKDDAIKYYKKAIELKPDYADAYMNLSAVILEEEKSIIEEMNKNLSNFKKYDELALKQKDVYKQALPYLEKADSLNRSEDTVKSLMSIYEVLEMGAKAKEFRTIYKSMK</sequence>
<dbReference type="PROSITE" id="PS50005">
    <property type="entry name" value="TPR"/>
    <property type="match status" value="2"/>
</dbReference>
<evidence type="ECO:0000256" key="1">
    <source>
        <dbReference type="ARBA" id="ARBA00022737"/>
    </source>
</evidence>
<protein>
    <submittedName>
        <fullName evidence="4">Tetratricopeptide repeat family protein</fullName>
    </submittedName>
</protein>
<dbReference type="OrthoDB" id="1149028at2"/>
<dbReference type="InterPro" id="IPR011990">
    <property type="entry name" value="TPR-like_helical_dom_sf"/>
</dbReference>
<evidence type="ECO:0000313" key="5">
    <source>
        <dbReference type="Proteomes" id="UP000215214"/>
    </source>
</evidence>
<name>A0A238UBX4_9FLAO</name>
<gene>
    <name evidence="4" type="ORF">TJEJU_3005</name>
</gene>
<keyword evidence="2 3" id="KW-0802">TPR repeat</keyword>
<keyword evidence="5" id="KW-1185">Reference proteome</keyword>